<organism evidence="2 3">
    <name type="scientific">Funneliformis caledonium</name>
    <dbReference type="NCBI Taxonomy" id="1117310"/>
    <lineage>
        <taxon>Eukaryota</taxon>
        <taxon>Fungi</taxon>
        <taxon>Fungi incertae sedis</taxon>
        <taxon>Mucoromycota</taxon>
        <taxon>Glomeromycotina</taxon>
        <taxon>Glomeromycetes</taxon>
        <taxon>Glomerales</taxon>
        <taxon>Glomeraceae</taxon>
        <taxon>Funneliformis</taxon>
    </lineage>
</organism>
<feature type="domain" description="C17orf113 probable zinc finger" evidence="1">
    <location>
        <begin position="82"/>
        <end position="139"/>
    </location>
</feature>
<dbReference type="Proteomes" id="UP000789570">
    <property type="component" value="Unassembled WGS sequence"/>
</dbReference>
<dbReference type="Pfam" id="PF25431">
    <property type="entry name" value="zf-C17orf113"/>
    <property type="match status" value="1"/>
</dbReference>
<protein>
    <submittedName>
        <fullName evidence="2">9281_t:CDS:1</fullName>
    </submittedName>
</protein>
<dbReference type="InterPro" id="IPR057456">
    <property type="entry name" value="Znf_C17orf113"/>
</dbReference>
<sequence length="159" mass="18410">MSLLNFFKKTEDKVQLVSSDQDESFEIEYDISDNNLEHSSTETNNSSNEGVEKYIVSLPKNNKQKAKAPILFHHIRNSKKKVFYDVNKNRMFYTLCMAHGQKNEFAKATKGSKYFKISALSEHVGTKQHEKAFRLENQKRAMKTVTNNAINKAHQHIIQ</sequence>
<name>A0A9N9H2V0_9GLOM</name>
<keyword evidence="3" id="KW-1185">Reference proteome</keyword>
<feature type="non-terminal residue" evidence="2">
    <location>
        <position position="1"/>
    </location>
</feature>
<evidence type="ECO:0000259" key="1">
    <source>
        <dbReference type="Pfam" id="PF25431"/>
    </source>
</evidence>
<evidence type="ECO:0000313" key="3">
    <source>
        <dbReference type="Proteomes" id="UP000789570"/>
    </source>
</evidence>
<proteinExistence type="predicted"/>
<gene>
    <name evidence="2" type="ORF">FCALED_LOCUS11215</name>
</gene>
<reference evidence="2" key="1">
    <citation type="submission" date="2021-06" db="EMBL/GenBank/DDBJ databases">
        <authorList>
            <person name="Kallberg Y."/>
            <person name="Tangrot J."/>
            <person name="Rosling A."/>
        </authorList>
    </citation>
    <scope>NUCLEOTIDE SEQUENCE</scope>
    <source>
        <strain evidence="2">UK204</strain>
    </source>
</reference>
<dbReference type="EMBL" id="CAJVPQ010004559">
    <property type="protein sequence ID" value="CAG8654002.1"/>
    <property type="molecule type" value="Genomic_DNA"/>
</dbReference>
<dbReference type="AlphaFoldDB" id="A0A9N9H2V0"/>
<comment type="caution">
    <text evidence="2">The sequence shown here is derived from an EMBL/GenBank/DDBJ whole genome shotgun (WGS) entry which is preliminary data.</text>
</comment>
<evidence type="ECO:0000313" key="2">
    <source>
        <dbReference type="EMBL" id="CAG8654002.1"/>
    </source>
</evidence>
<accession>A0A9N9H2V0</accession>